<feature type="transmembrane region" description="Helical" evidence="1">
    <location>
        <begin position="135"/>
        <end position="156"/>
    </location>
</feature>
<name>A0A1G1Z5U5_9BACT</name>
<dbReference type="InterPro" id="IPR036415">
    <property type="entry name" value="Lamin_tail_dom_sf"/>
</dbReference>
<proteinExistence type="predicted"/>
<dbReference type="PROSITE" id="PS51841">
    <property type="entry name" value="LTD"/>
    <property type="match status" value="1"/>
</dbReference>
<keyword evidence="1" id="KW-0472">Membrane</keyword>
<dbReference type="Pfam" id="PF00932">
    <property type="entry name" value="LTD"/>
    <property type="match status" value="1"/>
</dbReference>
<evidence type="ECO:0000259" key="2">
    <source>
        <dbReference type="PROSITE" id="PS51841"/>
    </source>
</evidence>
<keyword evidence="1" id="KW-1133">Transmembrane helix</keyword>
<dbReference type="InterPro" id="IPR001322">
    <property type="entry name" value="Lamin_tail_dom"/>
</dbReference>
<gene>
    <name evidence="3" type="ORF">A3E61_00655</name>
</gene>
<dbReference type="EMBL" id="MHIW01000004">
    <property type="protein sequence ID" value="OGY59037.1"/>
    <property type="molecule type" value="Genomic_DNA"/>
</dbReference>
<dbReference type="Gene3D" id="2.60.40.1260">
    <property type="entry name" value="Lamin Tail domain"/>
    <property type="match status" value="1"/>
</dbReference>
<comment type="caution">
    <text evidence="3">The sequence shown here is derived from an EMBL/GenBank/DDBJ whole genome shotgun (WGS) entry which is preliminary data.</text>
</comment>
<dbReference type="AlphaFoldDB" id="A0A1G1Z5U5"/>
<feature type="domain" description="LTD" evidence="2">
    <location>
        <begin position="1"/>
        <end position="94"/>
    </location>
</feature>
<reference evidence="3 4" key="1">
    <citation type="journal article" date="2016" name="Nat. Commun.">
        <title>Thousands of microbial genomes shed light on interconnected biogeochemical processes in an aquifer system.</title>
        <authorList>
            <person name="Anantharaman K."/>
            <person name="Brown C.T."/>
            <person name="Hug L.A."/>
            <person name="Sharon I."/>
            <person name="Castelle C.J."/>
            <person name="Probst A.J."/>
            <person name="Thomas B.C."/>
            <person name="Singh A."/>
            <person name="Wilkins M.J."/>
            <person name="Karaoz U."/>
            <person name="Brodie E.L."/>
            <person name="Williams K.H."/>
            <person name="Hubbard S.S."/>
            <person name="Banfield J.F."/>
        </authorList>
    </citation>
    <scope>NUCLEOTIDE SEQUENCE [LARGE SCALE GENOMIC DNA]</scope>
</reference>
<sequence>MIYIKSALPNPTGPDAEGEWIRLFNDGTTDASLKSWVIKDTSGKKFIFGGDTIKSGEELQLNYSDTKLSLNNGAETLTLYDDKGTEIDRLQYASASEGETILAPRFQIIKEIQADSASALNQITSSKIIGGNYELWPLLLGLILAILAGFIGGAFYKRIREEL</sequence>
<protein>
    <recommendedName>
        <fullName evidence="2">LTD domain-containing protein</fullName>
    </recommendedName>
</protein>
<accession>A0A1G1Z5U5</accession>
<evidence type="ECO:0000313" key="4">
    <source>
        <dbReference type="Proteomes" id="UP000178259"/>
    </source>
</evidence>
<organism evidence="3 4">
    <name type="scientific">Candidatus Colwellbacteria bacterium RIFCSPHIGHO2_12_FULL_43_12</name>
    <dbReference type="NCBI Taxonomy" id="1797688"/>
    <lineage>
        <taxon>Bacteria</taxon>
        <taxon>Candidatus Colwelliibacteriota</taxon>
    </lineage>
</organism>
<keyword evidence="1" id="KW-0812">Transmembrane</keyword>
<evidence type="ECO:0000313" key="3">
    <source>
        <dbReference type="EMBL" id="OGY59037.1"/>
    </source>
</evidence>
<evidence type="ECO:0000256" key="1">
    <source>
        <dbReference type="SAM" id="Phobius"/>
    </source>
</evidence>
<dbReference type="Proteomes" id="UP000178259">
    <property type="component" value="Unassembled WGS sequence"/>
</dbReference>
<dbReference type="SUPFAM" id="SSF74853">
    <property type="entry name" value="Lamin A/C globular tail domain"/>
    <property type="match status" value="1"/>
</dbReference>